<dbReference type="Gene3D" id="3.80.10.10">
    <property type="entry name" value="Ribonuclease Inhibitor"/>
    <property type="match status" value="1"/>
</dbReference>
<comment type="caution">
    <text evidence="2">The sequence shown here is derived from an EMBL/GenBank/DDBJ whole genome shotgun (WGS) entry which is preliminary data.</text>
</comment>
<dbReference type="Proteomes" id="UP001154282">
    <property type="component" value="Unassembled WGS sequence"/>
</dbReference>
<sequence length="154" mass="16873">MANKLKILNLSSCLALTRLPKVPESGSLEVLDLSLFNGDQSTWEDELDIGKLKNLKVLNISLCPKLETVVSWLPNMEKLGSLEITDMPGLREVEGLANLKSLQRLDLRGCTSLERLPPLEQLTELGMVNVEGCTNLADRSAIIGKLPAGAMIYQ</sequence>
<evidence type="ECO:0000259" key="1">
    <source>
        <dbReference type="Pfam" id="PF25019"/>
    </source>
</evidence>
<feature type="domain" description="R13L1/DRL21-like LRR repeat region" evidence="1">
    <location>
        <begin position="67"/>
        <end position="133"/>
    </location>
</feature>
<gene>
    <name evidence="2" type="ORF">LITE_LOCUS17518</name>
</gene>
<dbReference type="SUPFAM" id="SSF52058">
    <property type="entry name" value="L domain-like"/>
    <property type="match status" value="1"/>
</dbReference>
<organism evidence="2 3">
    <name type="scientific">Linum tenue</name>
    <dbReference type="NCBI Taxonomy" id="586396"/>
    <lineage>
        <taxon>Eukaryota</taxon>
        <taxon>Viridiplantae</taxon>
        <taxon>Streptophyta</taxon>
        <taxon>Embryophyta</taxon>
        <taxon>Tracheophyta</taxon>
        <taxon>Spermatophyta</taxon>
        <taxon>Magnoliopsida</taxon>
        <taxon>eudicotyledons</taxon>
        <taxon>Gunneridae</taxon>
        <taxon>Pentapetalae</taxon>
        <taxon>rosids</taxon>
        <taxon>fabids</taxon>
        <taxon>Malpighiales</taxon>
        <taxon>Linaceae</taxon>
        <taxon>Linum</taxon>
    </lineage>
</organism>
<dbReference type="Pfam" id="PF25019">
    <property type="entry name" value="LRR_R13L1-DRL21"/>
    <property type="match status" value="1"/>
</dbReference>
<evidence type="ECO:0000313" key="2">
    <source>
        <dbReference type="EMBL" id="CAI0418020.1"/>
    </source>
</evidence>
<dbReference type="AlphaFoldDB" id="A0AAV0K9E7"/>
<dbReference type="PANTHER" id="PTHR47186">
    <property type="entry name" value="LEUCINE-RICH REPEAT-CONTAINING PROTEIN 57"/>
    <property type="match status" value="1"/>
</dbReference>
<dbReference type="InterPro" id="IPR032675">
    <property type="entry name" value="LRR_dom_sf"/>
</dbReference>
<evidence type="ECO:0000313" key="3">
    <source>
        <dbReference type="Proteomes" id="UP001154282"/>
    </source>
</evidence>
<keyword evidence="3" id="KW-1185">Reference proteome</keyword>
<name>A0AAV0K9E7_9ROSI</name>
<dbReference type="PANTHER" id="PTHR47186:SF3">
    <property type="entry name" value="OS09G0267800 PROTEIN"/>
    <property type="match status" value="1"/>
</dbReference>
<accession>A0AAV0K9E7</accession>
<dbReference type="EMBL" id="CAMGYJ010000005">
    <property type="protein sequence ID" value="CAI0418020.1"/>
    <property type="molecule type" value="Genomic_DNA"/>
</dbReference>
<proteinExistence type="predicted"/>
<protein>
    <recommendedName>
        <fullName evidence="1">R13L1/DRL21-like LRR repeat region domain-containing protein</fullName>
    </recommendedName>
</protein>
<reference evidence="2" key="1">
    <citation type="submission" date="2022-08" db="EMBL/GenBank/DDBJ databases">
        <authorList>
            <person name="Gutierrez-Valencia J."/>
        </authorList>
    </citation>
    <scope>NUCLEOTIDE SEQUENCE</scope>
</reference>
<dbReference type="InterPro" id="IPR056789">
    <property type="entry name" value="LRR_R13L1-DRL21"/>
</dbReference>